<feature type="compositionally biased region" description="Low complexity" evidence="1">
    <location>
        <begin position="177"/>
        <end position="192"/>
    </location>
</feature>
<feature type="signal peptide" evidence="2">
    <location>
        <begin position="1"/>
        <end position="19"/>
    </location>
</feature>
<protein>
    <submittedName>
        <fullName evidence="3">Uncharacterized protein</fullName>
    </submittedName>
</protein>
<feature type="compositionally biased region" description="Low complexity" evidence="1">
    <location>
        <begin position="267"/>
        <end position="282"/>
    </location>
</feature>
<accession>A0A7S1K8E2</accession>
<feature type="compositionally biased region" description="Basic residues" evidence="1">
    <location>
        <begin position="104"/>
        <end position="126"/>
    </location>
</feature>
<feature type="chain" id="PRO_5030839613" evidence="2">
    <location>
        <begin position="20"/>
        <end position="362"/>
    </location>
</feature>
<feature type="region of interest" description="Disordered" evidence="1">
    <location>
        <begin position="66"/>
        <end position="346"/>
    </location>
</feature>
<reference evidence="3" key="1">
    <citation type="submission" date="2021-01" db="EMBL/GenBank/DDBJ databases">
        <authorList>
            <person name="Corre E."/>
            <person name="Pelletier E."/>
            <person name="Niang G."/>
            <person name="Scheremetjew M."/>
            <person name="Finn R."/>
            <person name="Kale V."/>
            <person name="Holt S."/>
            <person name="Cochrane G."/>
            <person name="Meng A."/>
            <person name="Brown T."/>
            <person name="Cohen L."/>
        </authorList>
    </citation>
    <scope>NUCLEOTIDE SEQUENCE</scope>
    <source>
        <strain evidence="3">CCMP3346</strain>
    </source>
</reference>
<name>A0A7S1K8E2_9ALVE</name>
<keyword evidence="2" id="KW-0732">Signal</keyword>
<gene>
    <name evidence="3" type="ORF">VBRA1451_LOCUS21437</name>
</gene>
<feature type="compositionally biased region" description="Basic and acidic residues" evidence="1">
    <location>
        <begin position="128"/>
        <end position="152"/>
    </location>
</feature>
<feature type="compositionally biased region" description="Basic and acidic residues" evidence="1">
    <location>
        <begin position="250"/>
        <end position="266"/>
    </location>
</feature>
<feature type="compositionally biased region" description="Basic residues" evidence="1">
    <location>
        <begin position="72"/>
        <end position="88"/>
    </location>
</feature>
<organism evidence="3">
    <name type="scientific">Vitrella brassicaformis</name>
    <dbReference type="NCBI Taxonomy" id="1169539"/>
    <lineage>
        <taxon>Eukaryota</taxon>
        <taxon>Sar</taxon>
        <taxon>Alveolata</taxon>
        <taxon>Colpodellida</taxon>
        <taxon>Vitrellaceae</taxon>
        <taxon>Vitrella</taxon>
    </lineage>
</organism>
<dbReference type="EMBL" id="HBGB01036350">
    <property type="protein sequence ID" value="CAD9066364.1"/>
    <property type="molecule type" value="Transcribed_RNA"/>
</dbReference>
<sequence>MVILPPSLLLLSLASQAAASLLSTPPANHSHAPSFLTRKRIATAPSHLHLRHLSHRRHRGSSLILPVDATSPHHHHDIVRRQHHKKTSKTALAAPPAALVEHASRRHRDGVVHRHGHGHLKGRPMRRLAADTRFTELHRDRDGPEPGGDRPGETSQSQQDGDDVSSLAGVIRDSVEQDQQSSTTDTTTPADTTEPHDSLRDSQEPAEPSEEEKMGRYSEVEYKPQAEEFSIHEPPEEDETRDAAPASEDEDRKVPEETLETDEGHPEVSSSTEAVSEEGTTTKGEQHPPKVKPIHAREKPHPPTGAPGAAEERKLPGSPPNARPCSGKPWVDGIGPPGPAPPLKSKETVAEEVAALTSDCNS</sequence>
<feature type="compositionally biased region" description="Basic and acidic residues" evidence="1">
    <location>
        <begin position="211"/>
        <end position="234"/>
    </location>
</feature>
<feature type="compositionally biased region" description="Basic and acidic residues" evidence="1">
    <location>
        <begin position="193"/>
        <end position="203"/>
    </location>
</feature>
<evidence type="ECO:0000256" key="2">
    <source>
        <dbReference type="SAM" id="SignalP"/>
    </source>
</evidence>
<proteinExistence type="predicted"/>
<evidence type="ECO:0000313" key="3">
    <source>
        <dbReference type="EMBL" id="CAD9066364.1"/>
    </source>
</evidence>
<evidence type="ECO:0000256" key="1">
    <source>
        <dbReference type="SAM" id="MobiDB-lite"/>
    </source>
</evidence>
<dbReference type="AlphaFoldDB" id="A0A7S1K8E2"/>